<dbReference type="CDD" id="cd05658">
    <property type="entry name" value="M18_DAP"/>
    <property type="match status" value="1"/>
</dbReference>
<evidence type="ECO:0000313" key="11">
    <source>
        <dbReference type="EMBL" id="AVM42228.1"/>
    </source>
</evidence>
<reference evidence="12" key="1">
    <citation type="submission" date="2018-02" db="EMBL/GenBank/DDBJ databases">
        <authorList>
            <person name="Holder M.E."/>
            <person name="Ajami N.J."/>
            <person name="Petrosino J.F."/>
        </authorList>
    </citation>
    <scope>NUCLEOTIDE SEQUENCE [LARGE SCALE GENOMIC DNA]</scope>
    <source>
        <strain evidence="12">CCUG 47711</strain>
    </source>
</reference>
<dbReference type="GO" id="GO:0006508">
    <property type="term" value="P:proteolysis"/>
    <property type="evidence" value="ECO:0007669"/>
    <property type="project" value="UniProtKB-KW"/>
</dbReference>
<evidence type="ECO:0000256" key="6">
    <source>
        <dbReference type="ARBA" id="ARBA00022801"/>
    </source>
</evidence>
<proteinExistence type="inferred from homology"/>
<dbReference type="InterPro" id="IPR001948">
    <property type="entry name" value="Peptidase_M18"/>
</dbReference>
<dbReference type="InterPro" id="IPR023358">
    <property type="entry name" value="Peptidase_M18_dom2"/>
</dbReference>
<evidence type="ECO:0000256" key="7">
    <source>
        <dbReference type="ARBA" id="ARBA00022833"/>
    </source>
</evidence>
<dbReference type="EMBL" id="CP027226">
    <property type="protein sequence ID" value="AVM42228.1"/>
    <property type="molecule type" value="Genomic_DNA"/>
</dbReference>
<dbReference type="Pfam" id="PF02127">
    <property type="entry name" value="Peptidase_M18"/>
    <property type="match status" value="1"/>
</dbReference>
<evidence type="ECO:0000313" key="12">
    <source>
        <dbReference type="Proteomes" id="UP000237947"/>
    </source>
</evidence>
<accession>A0A2S0KMI8</accession>
<evidence type="ECO:0000256" key="1">
    <source>
        <dbReference type="ARBA" id="ARBA00001947"/>
    </source>
</evidence>
<dbReference type="RefSeq" id="WP_106012212.1">
    <property type="nucleotide sequence ID" value="NZ_CP027226.1"/>
</dbReference>
<comment type="similarity">
    <text evidence="2 9">Belongs to the peptidase M18 family.</text>
</comment>
<dbReference type="Proteomes" id="UP000237947">
    <property type="component" value="Chromosome"/>
</dbReference>
<keyword evidence="6 9" id="KW-0378">Hydrolase</keyword>
<dbReference type="OrthoDB" id="9764268at2"/>
<evidence type="ECO:0000256" key="3">
    <source>
        <dbReference type="ARBA" id="ARBA00022438"/>
    </source>
</evidence>
<dbReference type="Gene3D" id="3.40.630.10">
    <property type="entry name" value="Zn peptidases"/>
    <property type="match status" value="1"/>
</dbReference>
<dbReference type="KEGG" id="fsa:C5Q98_02815"/>
<evidence type="ECO:0000256" key="8">
    <source>
        <dbReference type="ARBA" id="ARBA00023049"/>
    </source>
</evidence>
<keyword evidence="4 9" id="KW-0645">Protease</keyword>
<keyword evidence="5 9" id="KW-0479">Metal-binding</keyword>
<dbReference type="NCBIfam" id="NF002759">
    <property type="entry name" value="PRK02813.1"/>
    <property type="match status" value="1"/>
</dbReference>
<dbReference type="PANTHER" id="PTHR28570:SF3">
    <property type="entry name" value="ASPARTYL AMINOPEPTIDASE"/>
    <property type="match status" value="1"/>
</dbReference>
<evidence type="ECO:0000256" key="2">
    <source>
        <dbReference type="ARBA" id="ARBA00008290"/>
    </source>
</evidence>
<evidence type="ECO:0000256" key="4">
    <source>
        <dbReference type="ARBA" id="ARBA00022670"/>
    </source>
</evidence>
<dbReference type="GO" id="GO:0004177">
    <property type="term" value="F:aminopeptidase activity"/>
    <property type="evidence" value="ECO:0007669"/>
    <property type="project" value="UniProtKB-KW"/>
</dbReference>
<evidence type="ECO:0000256" key="9">
    <source>
        <dbReference type="RuleBase" id="RU004386"/>
    </source>
</evidence>
<gene>
    <name evidence="11" type="ORF">C5Q98_02815</name>
</gene>
<dbReference type="GO" id="GO:0005737">
    <property type="term" value="C:cytoplasm"/>
    <property type="evidence" value="ECO:0007669"/>
    <property type="project" value="UniProtKB-ARBA"/>
</dbReference>
<dbReference type="SUPFAM" id="SSF53187">
    <property type="entry name" value="Zn-dependent exopeptidases"/>
    <property type="match status" value="1"/>
</dbReference>
<sequence length="447" mass="50063">MSDSENTNKSNIDFKTEFPQAKKRIDALFEFVDNSPTAFHASLNEAKELEKYGFTKLKWEDEWKFNPGDKYYLIIGGTTFISFIVGTEKAKGFKIIGTHNDSPTLCIKNNPEMKSEGLKQLNVEPYGGLVYRGWFDRPLSVAGRVLLRGENNSIKTEIINVEKDLMIIPSLAIHMDRAMNEGYKISPQKELKPVYAMDSDESQDFIDYIAEYLGVETDEILDYDLSLYPRENGTYIGINSEFYSLGRLDNLLMTHQALTAIAESTDTNISFHRIFVSFDNEEIGSQTGRGADSALFANFLKRLNIACGGSEEDYYRSLANSFIISTDVSHAAHPNYPEMADPTNRPRLNGGPVLKIAARKSYNTTGESAARFRLYAENANAPVQCFYNHSDKLGGSTIGPLAEAQTAIPGADIGIPILSMHNIREMGGVLDHEFSIRIMKEFFASEY</sequence>
<dbReference type="PRINTS" id="PR00932">
    <property type="entry name" value="AMINO1PTASE"/>
</dbReference>
<keyword evidence="3 9" id="KW-0031">Aminopeptidase</keyword>
<dbReference type="EC" id="3.4.11.-" evidence="10"/>
<dbReference type="Gene3D" id="2.30.250.10">
    <property type="entry name" value="Aminopeptidase i, Domain 2"/>
    <property type="match status" value="1"/>
</dbReference>
<protein>
    <recommendedName>
        <fullName evidence="10">M18 family aminopeptidase</fullName>
        <ecNumber evidence="10">3.4.11.-</ecNumber>
    </recommendedName>
</protein>
<keyword evidence="12" id="KW-1185">Reference proteome</keyword>
<comment type="cofactor">
    <cofactor evidence="1 10">
        <name>Zn(2+)</name>
        <dbReference type="ChEBI" id="CHEBI:29105"/>
    </cofactor>
</comment>
<dbReference type="GO" id="GO:0008237">
    <property type="term" value="F:metallopeptidase activity"/>
    <property type="evidence" value="ECO:0007669"/>
    <property type="project" value="UniProtKB-KW"/>
</dbReference>
<name>A0A2S0KMI8_9FIRM</name>
<evidence type="ECO:0000256" key="10">
    <source>
        <dbReference type="RuleBase" id="RU004387"/>
    </source>
</evidence>
<keyword evidence="7 9" id="KW-0862">Zinc</keyword>
<evidence type="ECO:0000256" key="5">
    <source>
        <dbReference type="ARBA" id="ARBA00022723"/>
    </source>
</evidence>
<organism evidence="11 12">
    <name type="scientific">Fastidiosipila sanguinis</name>
    <dbReference type="NCBI Taxonomy" id="236753"/>
    <lineage>
        <taxon>Bacteria</taxon>
        <taxon>Bacillati</taxon>
        <taxon>Bacillota</taxon>
        <taxon>Clostridia</taxon>
        <taxon>Eubacteriales</taxon>
        <taxon>Oscillospiraceae</taxon>
        <taxon>Fastidiosipila</taxon>
    </lineage>
</organism>
<dbReference type="GO" id="GO:0008270">
    <property type="term" value="F:zinc ion binding"/>
    <property type="evidence" value="ECO:0007669"/>
    <property type="project" value="InterPro"/>
</dbReference>
<dbReference type="PANTHER" id="PTHR28570">
    <property type="entry name" value="ASPARTYL AMINOPEPTIDASE"/>
    <property type="match status" value="1"/>
</dbReference>
<keyword evidence="8 9" id="KW-0482">Metalloprotease</keyword>
<dbReference type="SUPFAM" id="SSF101821">
    <property type="entry name" value="Aminopeptidase/glucanase lid domain"/>
    <property type="match status" value="1"/>
</dbReference>
<dbReference type="AlphaFoldDB" id="A0A2S0KMI8"/>